<keyword evidence="2" id="KW-1185">Reference proteome</keyword>
<dbReference type="Proteomes" id="UP000789860">
    <property type="component" value="Unassembled WGS sequence"/>
</dbReference>
<proteinExistence type="predicted"/>
<accession>A0ACA9P6P8</accession>
<evidence type="ECO:0000313" key="1">
    <source>
        <dbReference type="EMBL" id="CAG8694572.1"/>
    </source>
</evidence>
<protein>
    <submittedName>
        <fullName evidence="1">9284_t:CDS:1</fullName>
    </submittedName>
</protein>
<reference evidence="1" key="1">
    <citation type="submission" date="2021-06" db="EMBL/GenBank/DDBJ databases">
        <authorList>
            <person name="Kallberg Y."/>
            <person name="Tangrot J."/>
            <person name="Rosling A."/>
        </authorList>
    </citation>
    <scope>NUCLEOTIDE SEQUENCE</scope>
    <source>
        <strain evidence="1">AU212A</strain>
    </source>
</reference>
<name>A0ACA9P6P8_9GLOM</name>
<evidence type="ECO:0000313" key="2">
    <source>
        <dbReference type="Proteomes" id="UP000789860"/>
    </source>
</evidence>
<gene>
    <name evidence="1" type="ORF">SCALOS_LOCUS10264</name>
</gene>
<comment type="caution">
    <text evidence="1">The sequence shown here is derived from an EMBL/GenBank/DDBJ whole genome shotgun (WGS) entry which is preliminary data.</text>
</comment>
<sequence>MNEKENKEPKVSQVSISSGDTLTFPITEKLKLDEKIEKFLQEITRYVS</sequence>
<feature type="non-terminal residue" evidence="1">
    <location>
        <position position="48"/>
    </location>
</feature>
<dbReference type="EMBL" id="CAJVPM010037131">
    <property type="protein sequence ID" value="CAG8694572.1"/>
    <property type="molecule type" value="Genomic_DNA"/>
</dbReference>
<organism evidence="1 2">
    <name type="scientific">Scutellospora calospora</name>
    <dbReference type="NCBI Taxonomy" id="85575"/>
    <lineage>
        <taxon>Eukaryota</taxon>
        <taxon>Fungi</taxon>
        <taxon>Fungi incertae sedis</taxon>
        <taxon>Mucoromycota</taxon>
        <taxon>Glomeromycotina</taxon>
        <taxon>Glomeromycetes</taxon>
        <taxon>Diversisporales</taxon>
        <taxon>Gigasporaceae</taxon>
        <taxon>Scutellospora</taxon>
    </lineage>
</organism>